<sequence length="96" mass="10364">MDQGNIALAERLDSAFDKLGLSSYASQLPSFAGENGGTGFMSFLEKFNEIGNIMGLTEVKLICLLPAHLKDVAKAVFDNFDAATKTLLVRLLLGLR</sequence>
<dbReference type="WBParaSite" id="HPBE_0000156501-mRNA-1">
    <property type="protein sequence ID" value="HPBE_0000156501-mRNA-1"/>
    <property type="gene ID" value="HPBE_0000156501"/>
</dbReference>
<evidence type="ECO:0000313" key="3">
    <source>
        <dbReference type="WBParaSite" id="HPBE_0000156501-mRNA-1"/>
    </source>
</evidence>
<proteinExistence type="predicted"/>
<evidence type="ECO:0000313" key="2">
    <source>
        <dbReference type="Proteomes" id="UP000050761"/>
    </source>
</evidence>
<gene>
    <name evidence="1" type="ORF">HPBE_LOCUS1566</name>
</gene>
<accession>A0A3P7TFE7</accession>
<dbReference type="OrthoDB" id="5861198at2759"/>
<name>A0A183F5X3_HELPZ</name>
<dbReference type="EMBL" id="UZAH01001770">
    <property type="protein sequence ID" value="VDO19976.1"/>
    <property type="molecule type" value="Genomic_DNA"/>
</dbReference>
<organism evidence="2 3">
    <name type="scientific">Heligmosomoides polygyrus</name>
    <name type="common">Parasitic roundworm</name>
    <dbReference type="NCBI Taxonomy" id="6339"/>
    <lineage>
        <taxon>Eukaryota</taxon>
        <taxon>Metazoa</taxon>
        <taxon>Ecdysozoa</taxon>
        <taxon>Nematoda</taxon>
        <taxon>Chromadorea</taxon>
        <taxon>Rhabditida</taxon>
        <taxon>Rhabditina</taxon>
        <taxon>Rhabditomorpha</taxon>
        <taxon>Strongyloidea</taxon>
        <taxon>Heligmosomidae</taxon>
        <taxon>Heligmosomoides</taxon>
    </lineage>
</organism>
<dbReference type="Proteomes" id="UP000050761">
    <property type="component" value="Unassembled WGS sequence"/>
</dbReference>
<accession>A0A183F5X3</accession>
<protein>
    <submittedName>
        <fullName evidence="3">EF-hand domain-containing protein</fullName>
    </submittedName>
</protein>
<reference evidence="1 2" key="1">
    <citation type="submission" date="2018-11" db="EMBL/GenBank/DDBJ databases">
        <authorList>
            <consortium name="Pathogen Informatics"/>
        </authorList>
    </citation>
    <scope>NUCLEOTIDE SEQUENCE [LARGE SCALE GENOMIC DNA]</scope>
</reference>
<evidence type="ECO:0000313" key="1">
    <source>
        <dbReference type="EMBL" id="VDO19976.1"/>
    </source>
</evidence>
<reference evidence="3" key="2">
    <citation type="submission" date="2019-09" db="UniProtKB">
        <authorList>
            <consortium name="WormBaseParasite"/>
        </authorList>
    </citation>
    <scope>IDENTIFICATION</scope>
</reference>
<keyword evidence="2" id="KW-1185">Reference proteome</keyword>
<dbReference type="AlphaFoldDB" id="A0A183F5X3"/>